<protein>
    <submittedName>
        <fullName evidence="7">MFS transporter</fullName>
    </submittedName>
</protein>
<keyword evidence="8" id="KW-1185">Reference proteome</keyword>
<name>A0A8J7S3Q4_9PROT</name>
<dbReference type="SUPFAM" id="SSF103473">
    <property type="entry name" value="MFS general substrate transporter"/>
    <property type="match status" value="1"/>
</dbReference>
<dbReference type="PROSITE" id="PS50850">
    <property type="entry name" value="MFS"/>
    <property type="match status" value="1"/>
</dbReference>
<feature type="transmembrane region" description="Helical" evidence="5">
    <location>
        <begin position="82"/>
        <end position="105"/>
    </location>
</feature>
<feature type="transmembrane region" description="Helical" evidence="5">
    <location>
        <begin position="366"/>
        <end position="383"/>
    </location>
</feature>
<evidence type="ECO:0000256" key="1">
    <source>
        <dbReference type="ARBA" id="ARBA00022692"/>
    </source>
</evidence>
<dbReference type="Proteomes" id="UP000672602">
    <property type="component" value="Unassembled WGS sequence"/>
</dbReference>
<evidence type="ECO:0000256" key="5">
    <source>
        <dbReference type="SAM" id="Phobius"/>
    </source>
</evidence>
<dbReference type="InterPro" id="IPR011701">
    <property type="entry name" value="MFS"/>
</dbReference>
<feature type="transmembrane region" description="Helical" evidence="5">
    <location>
        <begin position="12"/>
        <end position="39"/>
    </location>
</feature>
<feature type="transmembrane region" description="Helical" evidence="5">
    <location>
        <begin position="167"/>
        <end position="190"/>
    </location>
</feature>
<evidence type="ECO:0000313" key="7">
    <source>
        <dbReference type="EMBL" id="MBP5856149.1"/>
    </source>
</evidence>
<dbReference type="Gene3D" id="1.20.1250.20">
    <property type="entry name" value="MFS general substrate transporter like domains"/>
    <property type="match status" value="2"/>
</dbReference>
<organism evidence="7 8">
    <name type="scientific">Marivibrio halodurans</name>
    <dbReference type="NCBI Taxonomy" id="2039722"/>
    <lineage>
        <taxon>Bacteria</taxon>
        <taxon>Pseudomonadati</taxon>
        <taxon>Pseudomonadota</taxon>
        <taxon>Alphaproteobacteria</taxon>
        <taxon>Rhodospirillales</taxon>
        <taxon>Rhodospirillaceae</taxon>
        <taxon>Marivibrio</taxon>
    </lineage>
</organism>
<dbReference type="InterPro" id="IPR047200">
    <property type="entry name" value="MFS_YcaD-like"/>
</dbReference>
<evidence type="ECO:0000256" key="2">
    <source>
        <dbReference type="ARBA" id="ARBA00022989"/>
    </source>
</evidence>
<feature type="transmembrane region" description="Helical" evidence="5">
    <location>
        <begin position="141"/>
        <end position="161"/>
    </location>
</feature>
<accession>A0A8J7S3Q4</accession>
<proteinExistence type="predicted"/>
<evidence type="ECO:0000313" key="8">
    <source>
        <dbReference type="Proteomes" id="UP000672602"/>
    </source>
</evidence>
<dbReference type="EMBL" id="JAGMWN010000001">
    <property type="protein sequence ID" value="MBP5856149.1"/>
    <property type="molecule type" value="Genomic_DNA"/>
</dbReference>
<feature type="transmembrane region" description="Helical" evidence="5">
    <location>
        <begin position="241"/>
        <end position="261"/>
    </location>
</feature>
<dbReference type="InterPro" id="IPR036259">
    <property type="entry name" value="MFS_trans_sf"/>
</dbReference>
<keyword evidence="3 5" id="KW-0472">Membrane</keyword>
<dbReference type="GO" id="GO:0022857">
    <property type="term" value="F:transmembrane transporter activity"/>
    <property type="evidence" value="ECO:0007669"/>
    <property type="project" value="InterPro"/>
</dbReference>
<feature type="region of interest" description="Disordered" evidence="4">
    <location>
        <begin position="394"/>
        <end position="455"/>
    </location>
</feature>
<dbReference type="PANTHER" id="PTHR23521:SF3">
    <property type="entry name" value="MFS TRANSPORTER"/>
    <property type="match status" value="1"/>
</dbReference>
<evidence type="ECO:0000256" key="4">
    <source>
        <dbReference type="SAM" id="MobiDB-lite"/>
    </source>
</evidence>
<dbReference type="AlphaFoldDB" id="A0A8J7S3Q4"/>
<feature type="transmembrane region" description="Helical" evidence="5">
    <location>
        <begin position="273"/>
        <end position="295"/>
    </location>
</feature>
<feature type="transmembrane region" description="Helical" evidence="5">
    <location>
        <begin position="51"/>
        <end position="73"/>
    </location>
</feature>
<evidence type="ECO:0000259" key="6">
    <source>
        <dbReference type="PROSITE" id="PS50850"/>
    </source>
</evidence>
<dbReference type="CDD" id="cd17477">
    <property type="entry name" value="MFS_YcaD_like"/>
    <property type="match status" value="1"/>
</dbReference>
<comment type="caution">
    <text evidence="7">The sequence shown here is derived from an EMBL/GenBank/DDBJ whole genome shotgun (WGS) entry which is preliminary data.</text>
</comment>
<evidence type="ECO:0000256" key="3">
    <source>
        <dbReference type="ARBA" id="ARBA00023136"/>
    </source>
</evidence>
<dbReference type="GO" id="GO:0005886">
    <property type="term" value="C:plasma membrane"/>
    <property type="evidence" value="ECO:0007669"/>
    <property type="project" value="TreeGrafter"/>
</dbReference>
<keyword evidence="1 5" id="KW-0812">Transmembrane</keyword>
<sequence length="455" mass="47361">MAFSTPKAVFHPFLAIAAIVGSITLLQIGSGTLIALMPLKMAAADLPTRDIGFVSTGYAVGFMGGCLFATWFVRWIGHVRAFAALAAVLAAITLAFTIGVDSWLWTGLRALMGFCMAGLMTIADSWVSAQTPKGQRGHVMSVYMILNKLALSGGPLLLTLGEIAGPGFFMAISAIFSLSMLPVAFTHAPLPNLPPAERMGLVGVYRTAPAALVGCIAIGLMNSAVLNLAPLYGARIGLTPAAAAGLLTAFQLGSLILQWPIGWLSDRMDRRRVIVGGALAVAAVSFALGIGGGAFGQGWPLFAMVGLWGGCGLSIYAVCIAHASDHAEPDQMVALCSSLILGWAVGSAIGPTAGSFAMEWLGSGGLFLYAGVVALLMAGFVGYRMTRRRAKRPEERRGFVNVPASSPAIPRLDPRTRRAMAESVDEALGADPDGPNGGDQGSGDAEPPRFRPSTR</sequence>
<feature type="transmembrane region" description="Helical" evidence="5">
    <location>
        <begin position="111"/>
        <end position="129"/>
    </location>
</feature>
<feature type="transmembrane region" description="Helical" evidence="5">
    <location>
        <begin position="301"/>
        <end position="321"/>
    </location>
</feature>
<feature type="transmembrane region" description="Helical" evidence="5">
    <location>
        <begin position="210"/>
        <end position="229"/>
    </location>
</feature>
<dbReference type="PANTHER" id="PTHR23521">
    <property type="entry name" value="TRANSPORTER MFS SUPERFAMILY"/>
    <property type="match status" value="1"/>
</dbReference>
<dbReference type="RefSeq" id="WP_210680693.1">
    <property type="nucleotide sequence ID" value="NZ_JAGMWN010000001.1"/>
</dbReference>
<keyword evidence="2 5" id="KW-1133">Transmembrane helix</keyword>
<feature type="transmembrane region" description="Helical" evidence="5">
    <location>
        <begin position="333"/>
        <end position="354"/>
    </location>
</feature>
<dbReference type="Pfam" id="PF07690">
    <property type="entry name" value="MFS_1"/>
    <property type="match status" value="1"/>
</dbReference>
<gene>
    <name evidence="7" type="ORF">KAJ83_03950</name>
</gene>
<reference evidence="7" key="1">
    <citation type="submission" date="2021-04" db="EMBL/GenBank/DDBJ databases">
        <authorList>
            <person name="Zhang D.-C."/>
        </authorList>
    </citation>
    <scope>NUCLEOTIDE SEQUENCE</scope>
    <source>
        <strain evidence="7">CGMCC 1.15697</strain>
    </source>
</reference>
<dbReference type="InterPro" id="IPR020846">
    <property type="entry name" value="MFS_dom"/>
</dbReference>
<feature type="domain" description="Major facilitator superfamily (MFS) profile" evidence="6">
    <location>
        <begin position="207"/>
        <end position="455"/>
    </location>
</feature>